<dbReference type="InterPro" id="IPR001173">
    <property type="entry name" value="Glyco_trans_2-like"/>
</dbReference>
<dbReference type="InterPro" id="IPR029044">
    <property type="entry name" value="Nucleotide-diphossugar_trans"/>
</dbReference>
<evidence type="ECO:0000313" key="4">
    <source>
        <dbReference type="Proteomes" id="UP000231383"/>
    </source>
</evidence>
<dbReference type="InterPro" id="IPR050834">
    <property type="entry name" value="Glycosyltransf_2"/>
</dbReference>
<reference evidence="4" key="1">
    <citation type="submission" date="2017-09" db="EMBL/GenBank/DDBJ databases">
        <title>Depth-based differentiation of microbial function through sediment-hosted aquifers and enrichment of novel symbionts in the deep terrestrial subsurface.</title>
        <authorList>
            <person name="Probst A.J."/>
            <person name="Ladd B."/>
            <person name="Jarett J.K."/>
            <person name="Geller-Mcgrath D.E."/>
            <person name="Sieber C.M.K."/>
            <person name="Emerson J.B."/>
            <person name="Anantharaman K."/>
            <person name="Thomas B.C."/>
            <person name="Malmstrom R."/>
            <person name="Stieglmeier M."/>
            <person name="Klingl A."/>
            <person name="Woyke T."/>
            <person name="Ryan C.M."/>
            <person name="Banfield J.F."/>
        </authorList>
    </citation>
    <scope>NUCLEOTIDE SEQUENCE [LARGE SCALE GENOMIC DNA]</scope>
</reference>
<dbReference type="PANTHER" id="PTHR43685">
    <property type="entry name" value="GLYCOSYLTRANSFERASE"/>
    <property type="match status" value="1"/>
</dbReference>
<evidence type="ECO:0000259" key="2">
    <source>
        <dbReference type="Pfam" id="PF00535"/>
    </source>
</evidence>
<evidence type="ECO:0000256" key="1">
    <source>
        <dbReference type="SAM" id="Phobius"/>
    </source>
</evidence>
<feature type="transmembrane region" description="Helical" evidence="1">
    <location>
        <begin position="290"/>
        <end position="311"/>
    </location>
</feature>
<accession>A0A2M8EW95</accession>
<gene>
    <name evidence="3" type="ORF">CO051_07260</name>
</gene>
<dbReference type="PANTHER" id="PTHR43685:SF11">
    <property type="entry name" value="GLYCOSYLTRANSFERASE TAGX-RELATED"/>
    <property type="match status" value="1"/>
</dbReference>
<keyword evidence="1" id="KW-0472">Membrane</keyword>
<dbReference type="Proteomes" id="UP000231383">
    <property type="component" value="Unassembled WGS sequence"/>
</dbReference>
<keyword evidence="1" id="KW-0812">Transmembrane</keyword>
<organism evidence="3 4">
    <name type="scientific">Candidatus Roizmanbacteria bacterium CG_4_9_14_0_2_um_filter_39_13</name>
    <dbReference type="NCBI Taxonomy" id="1974839"/>
    <lineage>
        <taxon>Bacteria</taxon>
        <taxon>Candidatus Roizmaniibacteriota</taxon>
    </lineage>
</organism>
<protein>
    <recommendedName>
        <fullName evidence="2">Glycosyltransferase 2-like domain-containing protein</fullName>
    </recommendedName>
</protein>
<name>A0A2M8EW95_9BACT</name>
<keyword evidence="1" id="KW-1133">Transmembrane helix</keyword>
<feature type="domain" description="Glycosyltransferase 2-like" evidence="2">
    <location>
        <begin position="7"/>
        <end position="135"/>
    </location>
</feature>
<dbReference type="CDD" id="cd00761">
    <property type="entry name" value="Glyco_tranf_GTA_type"/>
    <property type="match status" value="1"/>
</dbReference>
<proteinExistence type="predicted"/>
<dbReference type="EMBL" id="PFSC01000190">
    <property type="protein sequence ID" value="PJC30144.1"/>
    <property type="molecule type" value="Genomic_DNA"/>
</dbReference>
<evidence type="ECO:0000313" key="3">
    <source>
        <dbReference type="EMBL" id="PJC30144.1"/>
    </source>
</evidence>
<dbReference type="Gene3D" id="3.90.550.10">
    <property type="entry name" value="Spore Coat Polysaccharide Biosynthesis Protein SpsA, Chain A"/>
    <property type="match status" value="1"/>
</dbReference>
<dbReference type="AlphaFoldDB" id="A0A2M8EW95"/>
<comment type="caution">
    <text evidence="3">The sequence shown here is derived from an EMBL/GenBank/DDBJ whole genome shotgun (WGS) entry which is preliminary data.</text>
</comment>
<dbReference type="SUPFAM" id="SSF53448">
    <property type="entry name" value="Nucleotide-diphospho-sugar transferases"/>
    <property type="match status" value="1"/>
</dbReference>
<dbReference type="Pfam" id="PF00535">
    <property type="entry name" value="Glycos_transf_2"/>
    <property type="match status" value="1"/>
</dbReference>
<sequence length="334" mass="39183">MEKPLFSILIPAYNGGTVIGEAIDSILAQSYQNFEIIICDDGSKDTTEKVIKSYKDKRIHYFPAAINLGYPGNLNRCLTHAKGEIIYLLGQDDILIKNALEKTYAAFQLSEDIGAVCRPYRWFDKNFHTTVRARFPLNSKKDEIVKITDDPKRVKAVFQVLDSLSALAYRRKYMDLPFHPDIFPCHVYPFASIFKKHPIVFLKDYVSSVRIESSQCRFLSSIYDKSPVLSWVQMFQNVFNEKKYEKIRNYCIKNFVAVNYVGLVQIRNYSHYPNLIREIWYLIKYRWENIFTLAFWFFALGTTIVPPFMLIPMVDWYKNNINTLRFQTIPIHHS</sequence>